<protein>
    <submittedName>
        <fullName evidence="2">Retrotransposon protein, putative, ty1-copia subclass</fullName>
    </submittedName>
</protein>
<dbReference type="Pfam" id="PF07727">
    <property type="entry name" value="RVT_2"/>
    <property type="match status" value="1"/>
</dbReference>
<accession>A0ABQ5D9S5</accession>
<reference evidence="2" key="2">
    <citation type="submission" date="2022-01" db="EMBL/GenBank/DDBJ databases">
        <authorList>
            <person name="Yamashiro T."/>
            <person name="Shiraishi A."/>
            <person name="Satake H."/>
            <person name="Nakayama K."/>
        </authorList>
    </citation>
    <scope>NUCLEOTIDE SEQUENCE</scope>
</reference>
<proteinExistence type="predicted"/>
<dbReference type="EMBL" id="BQNB010015073">
    <property type="protein sequence ID" value="GJT35712.1"/>
    <property type="molecule type" value="Genomic_DNA"/>
</dbReference>
<dbReference type="Gene3D" id="3.30.420.10">
    <property type="entry name" value="Ribonuclease H-like superfamily/Ribonuclease H"/>
    <property type="match status" value="1"/>
</dbReference>
<dbReference type="Proteomes" id="UP001151760">
    <property type="component" value="Unassembled WGS sequence"/>
</dbReference>
<reference evidence="2" key="1">
    <citation type="journal article" date="2022" name="Int. J. Mol. Sci.">
        <title>Draft Genome of Tanacetum Coccineum: Genomic Comparison of Closely Related Tanacetum-Family Plants.</title>
        <authorList>
            <person name="Yamashiro T."/>
            <person name="Shiraishi A."/>
            <person name="Nakayama K."/>
            <person name="Satake H."/>
        </authorList>
    </citation>
    <scope>NUCLEOTIDE SEQUENCE</scope>
</reference>
<name>A0ABQ5D9S5_9ASTR</name>
<sequence>MVNLTTLPLSFWDYALEFVTRILNMVPNKKVDKTPYELWYGKVPNLSYLKDTQRKQWVTTSTSYLKTKLLLQGEKPQTQIDVAPISMSKRTHRALHRLSLNVEAKEHSLGDLNKPTNYKVALSDLESNKWLDAINLEMQSMKDNLVWHLVDLNPNDKTVGSKWLFKKKTDMDDVIHTYKAHLVAKGYTQTYRIDYE</sequence>
<dbReference type="InterPro" id="IPR013103">
    <property type="entry name" value="RVT_2"/>
</dbReference>
<gene>
    <name evidence="2" type="ORF">Tco_0926131</name>
</gene>
<dbReference type="InterPro" id="IPR036397">
    <property type="entry name" value="RNaseH_sf"/>
</dbReference>
<evidence type="ECO:0000259" key="1">
    <source>
        <dbReference type="Pfam" id="PF07727"/>
    </source>
</evidence>
<organism evidence="2 3">
    <name type="scientific">Tanacetum coccineum</name>
    <dbReference type="NCBI Taxonomy" id="301880"/>
    <lineage>
        <taxon>Eukaryota</taxon>
        <taxon>Viridiplantae</taxon>
        <taxon>Streptophyta</taxon>
        <taxon>Embryophyta</taxon>
        <taxon>Tracheophyta</taxon>
        <taxon>Spermatophyta</taxon>
        <taxon>Magnoliopsida</taxon>
        <taxon>eudicotyledons</taxon>
        <taxon>Gunneridae</taxon>
        <taxon>Pentapetalae</taxon>
        <taxon>asterids</taxon>
        <taxon>campanulids</taxon>
        <taxon>Asterales</taxon>
        <taxon>Asteraceae</taxon>
        <taxon>Asteroideae</taxon>
        <taxon>Anthemideae</taxon>
        <taxon>Anthemidinae</taxon>
        <taxon>Tanacetum</taxon>
    </lineage>
</organism>
<keyword evidence="3" id="KW-1185">Reference proteome</keyword>
<evidence type="ECO:0000313" key="3">
    <source>
        <dbReference type="Proteomes" id="UP001151760"/>
    </source>
</evidence>
<evidence type="ECO:0000313" key="2">
    <source>
        <dbReference type="EMBL" id="GJT35712.1"/>
    </source>
</evidence>
<comment type="caution">
    <text evidence="2">The sequence shown here is derived from an EMBL/GenBank/DDBJ whole genome shotgun (WGS) entry which is preliminary data.</text>
</comment>
<feature type="domain" description="Reverse transcriptase Ty1/copia-type" evidence="1">
    <location>
        <begin position="145"/>
        <end position="196"/>
    </location>
</feature>